<keyword evidence="6" id="KW-0146">Chitin degradation</keyword>
<dbReference type="InterPro" id="IPR029476">
    <property type="entry name" value="DNase_NucA_NucB"/>
</dbReference>
<dbReference type="Pfam" id="PF00704">
    <property type="entry name" value="Glyco_hydro_18"/>
    <property type="match status" value="1"/>
</dbReference>
<dbReference type="PROSITE" id="PS00026">
    <property type="entry name" value="CHIT_BIND_I_1"/>
    <property type="match status" value="1"/>
</dbReference>
<protein>
    <recommendedName>
        <fullName evidence="3">chitinase</fullName>
        <ecNumber evidence="3">3.2.1.14</ecNumber>
    </recommendedName>
</protein>
<evidence type="ECO:0000256" key="4">
    <source>
        <dbReference type="ARBA" id="ARBA00022669"/>
    </source>
</evidence>
<dbReference type="SMART" id="SM00636">
    <property type="entry name" value="Glyco_18"/>
    <property type="match status" value="1"/>
</dbReference>
<dbReference type="EC" id="3.2.1.14" evidence="3"/>
<evidence type="ECO:0000256" key="6">
    <source>
        <dbReference type="ARBA" id="ARBA00023024"/>
    </source>
</evidence>
<evidence type="ECO:0000259" key="15">
    <source>
        <dbReference type="PROSITE" id="PS51910"/>
    </source>
</evidence>
<keyword evidence="8" id="KW-0119">Carbohydrate metabolism</keyword>
<dbReference type="InterPro" id="IPR011583">
    <property type="entry name" value="Chitinase_II/V-like_cat"/>
</dbReference>
<evidence type="ECO:0000256" key="1">
    <source>
        <dbReference type="ARBA" id="ARBA00000822"/>
    </source>
</evidence>
<evidence type="ECO:0000256" key="12">
    <source>
        <dbReference type="RuleBase" id="RU000489"/>
    </source>
</evidence>
<dbReference type="PROSITE" id="PS51910">
    <property type="entry name" value="GH18_2"/>
    <property type="match status" value="1"/>
</dbReference>
<feature type="domain" description="GH18" evidence="15">
    <location>
        <begin position="137"/>
        <end position="386"/>
    </location>
</feature>
<dbReference type="InterPro" id="IPR050314">
    <property type="entry name" value="Glycosyl_Hydrlase_18"/>
</dbReference>
<evidence type="ECO:0000256" key="10">
    <source>
        <dbReference type="ARBA" id="ARBA00023326"/>
    </source>
</evidence>
<dbReference type="Pfam" id="PF14040">
    <property type="entry name" value="DNase_NucA_NucB"/>
    <property type="match status" value="1"/>
</dbReference>
<accession>A0A370PR51</accession>
<keyword evidence="10" id="KW-0624">Polysaccharide degradation</keyword>
<dbReference type="InterPro" id="IPR017853">
    <property type="entry name" value="GH"/>
</dbReference>
<comment type="caution">
    <text evidence="11">Lacks conserved residue(s) required for the propagation of feature annotation.</text>
</comment>
<dbReference type="Gene3D" id="3.30.60.10">
    <property type="entry name" value="Endochitinase-like"/>
    <property type="match status" value="1"/>
</dbReference>
<evidence type="ECO:0000313" key="17">
    <source>
        <dbReference type="Proteomes" id="UP000254937"/>
    </source>
</evidence>
<dbReference type="InterPro" id="IPR018371">
    <property type="entry name" value="Chitin-binding_1_CS"/>
</dbReference>
<feature type="region of interest" description="Disordered" evidence="13">
    <location>
        <begin position="1593"/>
        <end position="1650"/>
    </location>
</feature>
<keyword evidence="9 12" id="KW-0326">Glycosidase</keyword>
<keyword evidence="4 11" id="KW-0147">Chitin-binding</keyword>
<evidence type="ECO:0000256" key="7">
    <source>
        <dbReference type="ARBA" id="ARBA00023026"/>
    </source>
</evidence>
<evidence type="ECO:0000256" key="13">
    <source>
        <dbReference type="SAM" id="MobiDB-lite"/>
    </source>
</evidence>
<dbReference type="InterPro" id="IPR001002">
    <property type="entry name" value="Chitin-bd_1"/>
</dbReference>
<reference evidence="16 17" key="1">
    <citation type="submission" date="2018-07" db="EMBL/GenBank/DDBJ databases">
        <title>Section-level genome sequencing of Aspergillus section Nigri to investigate inter- and intra-species variation.</title>
        <authorList>
            <consortium name="DOE Joint Genome Institute"/>
            <person name="Vesth T.C."/>
            <person name="Nybo J.L."/>
            <person name="Theobald S."/>
            <person name="Frisvad J.C."/>
            <person name="Larsen T.O."/>
            <person name="Nielsen K.F."/>
            <person name="Hoof J.B."/>
            <person name="Brandl J."/>
            <person name="Salamov A."/>
            <person name="Riley R."/>
            <person name="Gladden J.M."/>
            <person name="Phatale P."/>
            <person name="Nielsen M.T."/>
            <person name="Lyhne E.K."/>
            <person name="Kogle M.E."/>
            <person name="Strasser K."/>
            <person name="McDonnell E."/>
            <person name="Barry K."/>
            <person name="Clum A."/>
            <person name="Chen C."/>
            <person name="Nolan M."/>
            <person name="Sandor L."/>
            <person name="Kuo A."/>
            <person name="Lipzen A."/>
            <person name="Hainaut M."/>
            <person name="Drula E."/>
            <person name="Tsang A."/>
            <person name="Magnuson J.K."/>
            <person name="Henrissat B."/>
            <person name="Wiebenga A."/>
            <person name="Simmons B.A."/>
            <person name="Makela M.R."/>
            <person name="De vries R.P."/>
            <person name="Grigoriev I.V."/>
            <person name="Mortensen U.H."/>
            <person name="Baker S.E."/>
            <person name="Andersen M.R."/>
        </authorList>
    </citation>
    <scope>NUCLEOTIDE SEQUENCE [LARGE SCALE GENOMIC DNA]</scope>
    <source>
        <strain evidence="16 17">ATCC 13157</strain>
    </source>
</reference>
<keyword evidence="11" id="KW-1015">Disulfide bond</keyword>
<keyword evidence="17" id="KW-1185">Reference proteome</keyword>
<dbReference type="PROSITE" id="PS01095">
    <property type="entry name" value="GH18_1"/>
    <property type="match status" value="1"/>
</dbReference>
<dbReference type="PANTHER" id="PTHR11177:SF333">
    <property type="entry name" value="CHITINASE"/>
    <property type="match status" value="1"/>
</dbReference>
<organism evidence="16 17">
    <name type="scientific">Aspergillus phoenicis ATCC 13157</name>
    <dbReference type="NCBI Taxonomy" id="1353007"/>
    <lineage>
        <taxon>Eukaryota</taxon>
        <taxon>Fungi</taxon>
        <taxon>Dikarya</taxon>
        <taxon>Ascomycota</taxon>
        <taxon>Pezizomycotina</taxon>
        <taxon>Eurotiomycetes</taxon>
        <taxon>Eurotiomycetidae</taxon>
        <taxon>Eurotiales</taxon>
        <taxon>Aspergillaceae</taxon>
        <taxon>Aspergillus</taxon>
    </lineage>
</organism>
<dbReference type="Gene3D" id="3.20.20.80">
    <property type="entry name" value="Glycosidases"/>
    <property type="match status" value="1"/>
</dbReference>
<evidence type="ECO:0000256" key="3">
    <source>
        <dbReference type="ARBA" id="ARBA00012729"/>
    </source>
</evidence>
<evidence type="ECO:0000256" key="2">
    <source>
        <dbReference type="ARBA" id="ARBA00008682"/>
    </source>
</evidence>
<dbReference type="GO" id="GO:0008061">
    <property type="term" value="F:chitin binding"/>
    <property type="evidence" value="ECO:0007669"/>
    <property type="project" value="UniProtKB-UniRule"/>
</dbReference>
<comment type="catalytic activity">
    <reaction evidence="1">
        <text>Random endo-hydrolysis of N-acetyl-beta-D-glucosaminide (1-&gt;4)-beta-linkages in chitin and chitodextrins.</text>
        <dbReference type="EC" id="3.2.1.14"/>
    </reaction>
</comment>
<evidence type="ECO:0000256" key="11">
    <source>
        <dbReference type="PROSITE-ProRule" id="PRU00261"/>
    </source>
</evidence>
<dbReference type="InterPro" id="IPR036861">
    <property type="entry name" value="Endochitinase-like_sf"/>
</dbReference>
<dbReference type="GO" id="GO:0008843">
    <property type="term" value="F:endochitinase activity"/>
    <property type="evidence" value="ECO:0007669"/>
    <property type="project" value="UniProtKB-EC"/>
</dbReference>
<feature type="disulfide bond" evidence="11">
    <location>
        <begin position="73"/>
        <end position="85"/>
    </location>
</feature>
<dbReference type="Gene3D" id="3.10.50.10">
    <property type="match status" value="1"/>
</dbReference>
<dbReference type="CDD" id="cd00035">
    <property type="entry name" value="ChtBD1"/>
    <property type="match status" value="1"/>
</dbReference>
<sequence>MWLLLFSLLLVVHAQTTYYCDASTPCYNDACCGISDGQGICGYGKDFCGDTCISNCNATAPCGKDASPVNATCPLNVCCSEWGFCGTSDDFCSTGCQGDFCGPPTVPSCSSNDVLQRVIGYYEGWATNRTCDSWSPSNLAQYGFDGVDLDWEYPVATDRGGSTEDTFNYVYLVSTLRQVLDASGTSYGITFTTPASYWYLQYFDVPGMLSAGADWTNLMTYDLHGVWDGSDIWIGKVMQAHTNLTEIKSALDLMWRVGVEPSKIVMGIGFYGRSFTVNDATCVDPGCAFADAGHAGPCTATAGVLSYKEIVEYMNDADAVVYLDDTDAVNYMIWDSATQWVSFDTNVTFQQKIAYANEVCLGGLMIWSLDQDTYDWQALSGLLGKEVASGDLLTGGSMSDETAQDLAALYSAYTGTGCYVSECVDWNTGQCKPGYSVLEYVHSASLGMIQDPDKKLCRVGTEGESDAQYRLICCPTDAMPEGCRWEGGSEDGSCTGGGTCGKGQYELVADSYSDRTGFGFCFSGKRSLCCNTDSALEKCSWTTCGNTCASDMYAFNMETPYEGTNLVQKTENCNGMCEFCCPSEDTYKNCKWYGCNDSCPKDKVLITQRTGIYSRTIEGDDSLCSSGTNKLCCDPPNGANSWPVDPADLFTYPDEDDVSYYYSVQETSNDDATNDDSTDPFAFVMIDGDTSAYDESLVDQWTFLTDEQELSKRDLKAYKRSSIFESRNDTFENVVETYHIQCTNLFVNGSNCNSLFEGGASNTIVKMPKDLGAGPYARVISLVPLGSQSKSSNIKARSTTQVYELTVDYDLAGASAEAKGDVNFRVDYTNLLEYWKEITDSPGSKTRKRWFGAYDDWLQKMTTIVKDEKGYLPLDYVDTIKLFHAHATCPKTNIEATFDIDADIKLALRAQYGYYFEGAILPTPNLISAYGYFSIEPTAAILMTLRAEAVMQSNTSAVELFSAGFPGLSVKGLISIGPELALTGQMQASLQVSGELNAGVSLSWARTEVYFPQDTAGKKASVAPADLHNDNDQVYSFEPTFDASLTAQGNLALSLTPEVKFGISVLGGDLMSGYVTAGMTNTIQLGVNAKASISGDGSTSAGFCYWADFIYSIFIQAETSFLNGASYWGDKYDVISPSDPLALVEETCVDYSSSDPLTKRDAVEALVSNSTGEACFGGLIACNTVDDSSTAAGNMTCPYLCDTDGTSCTILDGTSSSLSKRASTGQCMHYPALYFNCDWFPNKNIPNLDTTTQGLMPYYMALGICTNILKYLDEHSVSWTPTTMGATFMRLTYRPDPTKKNRGSACGKSTMPGTEAHQCVQIKKSLWPVAVQQAGANAMGMPGWSDSMSCDEFPCMNPVAEGGNGARTACTPWEQQSYQGLITNMIPNIYDRTNNNLQWSTEPWAGPLPRQFTVNLFDSTSNPSGTFLGTYGGYLAGNQNLIRARIAGGLNTFGTINNQQSIYYLSKTANNALCHIDGTNTMEQSAMGVYYIKLYVCTVVYGDDTGADLLKRDGVDGHDDTYTGRPEMHPRFWQVKGSTNGSTAELRIPKDWQNHAVLTRRDDPDSFAQGLAQDGGGWKWDDTDSIALTLLNDDDQPTADSKDTSTVLSTRAEGNAGSTPEEDSGAHHWTSASRSRHYGEHLRRHAHGHH</sequence>
<dbReference type="SUPFAM" id="SSF57016">
    <property type="entry name" value="Plant lectins/antimicrobial peptides"/>
    <property type="match status" value="1"/>
</dbReference>
<dbReference type="GO" id="GO:0000272">
    <property type="term" value="P:polysaccharide catabolic process"/>
    <property type="evidence" value="ECO:0007669"/>
    <property type="project" value="UniProtKB-KW"/>
</dbReference>
<dbReference type="InterPro" id="IPR029070">
    <property type="entry name" value="Chitinase_insertion_sf"/>
</dbReference>
<dbReference type="SMART" id="SM00270">
    <property type="entry name" value="ChtBD1"/>
    <property type="match status" value="2"/>
</dbReference>
<feature type="domain" description="Chitin-binding type-1" evidence="14">
    <location>
        <begin position="59"/>
        <end position="103"/>
    </location>
</feature>
<dbReference type="Proteomes" id="UP000254937">
    <property type="component" value="Unassembled WGS sequence"/>
</dbReference>
<proteinExistence type="inferred from homology"/>
<gene>
    <name evidence="16" type="ORF">M752DRAFT_282630</name>
</gene>
<dbReference type="InterPro" id="IPR001579">
    <property type="entry name" value="Glyco_hydro_18_chit_AS"/>
</dbReference>
<name>A0A370PR51_ASPPH</name>
<dbReference type="GO" id="GO:0006032">
    <property type="term" value="P:chitin catabolic process"/>
    <property type="evidence" value="ECO:0007669"/>
    <property type="project" value="UniProtKB-KW"/>
</dbReference>
<dbReference type="SUPFAM" id="SSF54556">
    <property type="entry name" value="Chitinase insertion domain"/>
    <property type="match status" value="1"/>
</dbReference>
<evidence type="ECO:0000313" key="16">
    <source>
        <dbReference type="EMBL" id="RDK44678.1"/>
    </source>
</evidence>
<dbReference type="PROSITE" id="PS50941">
    <property type="entry name" value="CHIT_BIND_I_2"/>
    <property type="match status" value="1"/>
</dbReference>
<keyword evidence="5 12" id="KW-0378">Hydrolase</keyword>
<dbReference type="PANTHER" id="PTHR11177">
    <property type="entry name" value="CHITINASE"/>
    <property type="match status" value="1"/>
</dbReference>
<dbReference type="Pfam" id="PF00187">
    <property type="entry name" value="Chitin_bind_1"/>
    <property type="match status" value="1"/>
</dbReference>
<comment type="similarity">
    <text evidence="2">Belongs to the glycosyl hydrolase 18 family. Chitinase class V subfamily.</text>
</comment>
<dbReference type="InterPro" id="IPR001223">
    <property type="entry name" value="Glyco_hydro18_cat"/>
</dbReference>
<keyword evidence="7" id="KW-0843">Virulence</keyword>
<feature type="disulfide bond" evidence="11">
    <location>
        <begin position="78"/>
        <end position="92"/>
    </location>
</feature>
<dbReference type="SUPFAM" id="SSF51445">
    <property type="entry name" value="(Trans)glycosidases"/>
    <property type="match status" value="1"/>
</dbReference>
<evidence type="ECO:0000256" key="5">
    <source>
        <dbReference type="ARBA" id="ARBA00022801"/>
    </source>
</evidence>
<evidence type="ECO:0000259" key="14">
    <source>
        <dbReference type="PROSITE" id="PS50941"/>
    </source>
</evidence>
<dbReference type="EMBL" id="KZ851849">
    <property type="protein sequence ID" value="RDK44678.1"/>
    <property type="molecule type" value="Genomic_DNA"/>
</dbReference>
<evidence type="ECO:0000256" key="9">
    <source>
        <dbReference type="ARBA" id="ARBA00023295"/>
    </source>
</evidence>
<evidence type="ECO:0000256" key="8">
    <source>
        <dbReference type="ARBA" id="ARBA00023277"/>
    </source>
</evidence>